<evidence type="ECO:0000256" key="1">
    <source>
        <dbReference type="SAM" id="MobiDB-lite"/>
    </source>
</evidence>
<protein>
    <submittedName>
        <fullName evidence="2">Uncharacterized protein</fullName>
    </submittedName>
</protein>
<accession>A0A0L6V5J6</accession>
<dbReference type="AlphaFoldDB" id="A0A0L6V5J6"/>
<keyword evidence="3" id="KW-1185">Reference proteome</keyword>
<dbReference type="VEuPathDB" id="FungiDB:VP01_2500g2"/>
<reference evidence="2 3" key="1">
    <citation type="submission" date="2015-08" db="EMBL/GenBank/DDBJ databases">
        <title>Next Generation Sequencing and Analysis of the Genome of Puccinia sorghi L Schw, the Causal Agent of Maize Common Rust.</title>
        <authorList>
            <person name="Rochi L."/>
            <person name="Burguener G."/>
            <person name="Darino M."/>
            <person name="Turjanski A."/>
            <person name="Kreff E."/>
            <person name="Dieguez M.J."/>
            <person name="Sacco F."/>
        </authorList>
    </citation>
    <scope>NUCLEOTIDE SEQUENCE [LARGE SCALE GENOMIC DNA]</scope>
    <source>
        <strain evidence="2 3">RO10H11247</strain>
    </source>
</reference>
<feature type="compositionally biased region" description="Basic residues" evidence="1">
    <location>
        <begin position="79"/>
        <end position="92"/>
    </location>
</feature>
<evidence type="ECO:0000313" key="2">
    <source>
        <dbReference type="EMBL" id="KNZ56071.1"/>
    </source>
</evidence>
<comment type="caution">
    <text evidence="2">The sequence shown here is derived from an EMBL/GenBank/DDBJ whole genome shotgun (WGS) entry which is preliminary data.</text>
</comment>
<gene>
    <name evidence="2" type="ORF">VP01_2500g2</name>
</gene>
<name>A0A0L6V5J6_9BASI</name>
<dbReference type="EMBL" id="LAVV01007393">
    <property type="protein sequence ID" value="KNZ56071.1"/>
    <property type="molecule type" value="Genomic_DNA"/>
</dbReference>
<feature type="region of interest" description="Disordered" evidence="1">
    <location>
        <begin position="74"/>
        <end position="93"/>
    </location>
</feature>
<organism evidence="2 3">
    <name type="scientific">Puccinia sorghi</name>
    <dbReference type="NCBI Taxonomy" id="27349"/>
    <lineage>
        <taxon>Eukaryota</taxon>
        <taxon>Fungi</taxon>
        <taxon>Dikarya</taxon>
        <taxon>Basidiomycota</taxon>
        <taxon>Pucciniomycotina</taxon>
        <taxon>Pucciniomycetes</taxon>
        <taxon>Pucciniales</taxon>
        <taxon>Pucciniaceae</taxon>
        <taxon>Puccinia</taxon>
    </lineage>
</organism>
<evidence type="ECO:0000313" key="3">
    <source>
        <dbReference type="Proteomes" id="UP000037035"/>
    </source>
</evidence>
<proteinExistence type="predicted"/>
<dbReference type="Proteomes" id="UP000037035">
    <property type="component" value="Unassembled WGS sequence"/>
</dbReference>
<sequence>MKQAIGSLQGIMEVCVNESRLRRRALKEECIGYEREAECRRNRQDLLVMKSPVSFFSFSFWVCFLICHPDRPDECRSGDRKKKERKKKKKSLMQREKKLTQQLARSVQLLHDNKVFPSSLQVKKKESWNHESPPLSIYVSWPSSTIPVTLAQSIKQIFTVCENQTMQVKACDEQVFLFLREDNFSFFLFLYVLTLNCFVSLISHHHAHEPMIRTDLRMKKSKISHDGYFSNHRLSHHHHPIYLSKPPGLFNTSATASSSSSSARSTFLSLSLSLSPSLSSHMTPYIYLSLPITHRTLLQSNLPLSFSFPLSLSPRDNVLARSYIVTISLKGSDIVWVPRRVDMRFSFQYAKEITMEGDKYILLTDASLSPTEMCLGQYGDLDGPGSISLQLRCSPDSEVVLMFHLWPICRKTLNETSTWARGEPRNTGIRFPATSVSESNPYDQGPTRPDVGCYPAIKRVSDGGRKGFFFLEGYHRLCSRYQGASLPRARPVTGCARLRLSQPESPPDLCWALCRLGSRGGRVMWMKRIKLISLKMKLREPGVRTPTREGIDISP</sequence>